<dbReference type="PROSITE" id="PS51217">
    <property type="entry name" value="UVRD_HELICASE_CTER"/>
    <property type="match status" value="1"/>
</dbReference>
<dbReference type="GO" id="GO:0005829">
    <property type="term" value="C:cytosol"/>
    <property type="evidence" value="ECO:0007669"/>
    <property type="project" value="TreeGrafter"/>
</dbReference>
<dbReference type="Proteomes" id="UP000009081">
    <property type="component" value="Plasmid megaplasmid"/>
</dbReference>
<dbReference type="PROSITE" id="PS51198">
    <property type="entry name" value="UVRD_HELICASE_ATP_BIND"/>
    <property type="match status" value="1"/>
</dbReference>
<keyword evidence="6" id="KW-0238">DNA-binding</keyword>
<evidence type="ECO:0000256" key="1">
    <source>
        <dbReference type="ARBA" id="ARBA00009922"/>
    </source>
</evidence>
<keyword evidence="16" id="KW-0614">Plasmid</keyword>
<keyword evidence="4 12" id="KW-0347">Helicase</keyword>
<dbReference type="GO" id="GO:0016887">
    <property type="term" value="F:ATP hydrolysis activity"/>
    <property type="evidence" value="ECO:0007669"/>
    <property type="project" value="RHEA"/>
</dbReference>
<dbReference type="EMBL" id="CP001511">
    <property type="protein sequence ID" value="ACS43570.1"/>
    <property type="molecule type" value="Genomic_DNA"/>
</dbReference>
<geneLocation type="plasmid" evidence="16 17">
    <name>megaplasmid</name>
</geneLocation>
<accession>C5B538</accession>
<evidence type="ECO:0000256" key="2">
    <source>
        <dbReference type="ARBA" id="ARBA00022741"/>
    </source>
</evidence>
<evidence type="ECO:0000256" key="5">
    <source>
        <dbReference type="ARBA" id="ARBA00022840"/>
    </source>
</evidence>
<keyword evidence="3 12" id="KW-0378">Hydrolase</keyword>
<dbReference type="InterPro" id="IPR014016">
    <property type="entry name" value="UvrD-like_ATP-bd"/>
</dbReference>
<evidence type="ECO:0000259" key="14">
    <source>
        <dbReference type="PROSITE" id="PS51198"/>
    </source>
</evidence>
<organism evidence="16 17">
    <name type="scientific">Methylorubrum extorquens (strain ATCC 14718 / DSM 1338 / JCM 2805 / NCIMB 9133 / AM1)</name>
    <name type="common">Methylobacterium extorquens</name>
    <dbReference type="NCBI Taxonomy" id="272630"/>
    <lineage>
        <taxon>Bacteria</taxon>
        <taxon>Pseudomonadati</taxon>
        <taxon>Pseudomonadota</taxon>
        <taxon>Alphaproteobacteria</taxon>
        <taxon>Hyphomicrobiales</taxon>
        <taxon>Methylobacteriaceae</taxon>
        <taxon>Methylorubrum</taxon>
    </lineage>
</organism>
<dbReference type="KEGG" id="mea:Mex_2p0726"/>
<dbReference type="HOGENOM" id="CLU_004585_5_10_5"/>
<dbReference type="Gene3D" id="1.10.10.160">
    <property type="match status" value="1"/>
</dbReference>
<dbReference type="InterPro" id="IPR014017">
    <property type="entry name" value="DNA_helicase_UvrD-like_C"/>
</dbReference>
<dbReference type="InterPro" id="IPR013986">
    <property type="entry name" value="DExx_box_DNA_helicase_dom_sf"/>
</dbReference>
<keyword evidence="2 12" id="KW-0547">Nucleotide-binding</keyword>
<dbReference type="PANTHER" id="PTHR11070:SF2">
    <property type="entry name" value="ATP-DEPENDENT DNA HELICASE SRS2"/>
    <property type="match status" value="1"/>
</dbReference>
<dbReference type="Gene3D" id="3.40.50.300">
    <property type="entry name" value="P-loop containing nucleotide triphosphate hydrolases"/>
    <property type="match status" value="2"/>
</dbReference>
<dbReference type="RefSeq" id="WP_012754014.1">
    <property type="nucleotide sequence ID" value="NC_012811.1"/>
</dbReference>
<protein>
    <recommendedName>
        <fullName evidence="9">DNA 3'-5' helicase</fullName>
        <ecNumber evidence="9">5.6.2.4</ecNumber>
    </recommendedName>
    <alternativeName>
        <fullName evidence="10">DNA 3'-5' helicase II</fullName>
    </alternativeName>
</protein>
<dbReference type="PANTHER" id="PTHR11070">
    <property type="entry name" value="UVRD / RECB / PCRA DNA HELICASE FAMILY MEMBER"/>
    <property type="match status" value="1"/>
</dbReference>
<evidence type="ECO:0000259" key="15">
    <source>
        <dbReference type="PROSITE" id="PS51217"/>
    </source>
</evidence>
<feature type="domain" description="UvrD-like helicase C-terminal" evidence="15">
    <location>
        <begin position="324"/>
        <end position="591"/>
    </location>
</feature>
<comment type="similarity">
    <text evidence="1">Belongs to the helicase family. UvrD subfamily.</text>
</comment>
<comment type="catalytic activity">
    <reaction evidence="11">
        <text>ATP + H2O = ADP + phosphate + H(+)</text>
        <dbReference type="Rhea" id="RHEA:13065"/>
        <dbReference type="ChEBI" id="CHEBI:15377"/>
        <dbReference type="ChEBI" id="CHEBI:15378"/>
        <dbReference type="ChEBI" id="CHEBI:30616"/>
        <dbReference type="ChEBI" id="CHEBI:43474"/>
        <dbReference type="ChEBI" id="CHEBI:456216"/>
        <dbReference type="EC" id="5.6.2.4"/>
    </reaction>
</comment>
<evidence type="ECO:0000256" key="12">
    <source>
        <dbReference type="PROSITE-ProRule" id="PRU00560"/>
    </source>
</evidence>
<evidence type="ECO:0000313" key="17">
    <source>
        <dbReference type="Proteomes" id="UP000009081"/>
    </source>
</evidence>
<dbReference type="Gene3D" id="1.10.486.10">
    <property type="entry name" value="PCRA, domain 4"/>
    <property type="match status" value="1"/>
</dbReference>
<dbReference type="GO" id="GO:0000725">
    <property type="term" value="P:recombinational repair"/>
    <property type="evidence" value="ECO:0007669"/>
    <property type="project" value="TreeGrafter"/>
</dbReference>
<dbReference type="EC" id="5.6.2.4" evidence="9"/>
<feature type="region of interest" description="Disordered" evidence="13">
    <location>
        <begin position="685"/>
        <end position="707"/>
    </location>
</feature>
<comment type="catalytic activity">
    <reaction evidence="8">
        <text>Couples ATP hydrolysis with the unwinding of duplex DNA by translocating in the 3'-5' direction.</text>
        <dbReference type="EC" id="5.6.2.4"/>
    </reaction>
</comment>
<gene>
    <name evidence="16" type="ordered locus">MexAM1_META2p0726</name>
</gene>
<dbReference type="InterPro" id="IPR027417">
    <property type="entry name" value="P-loop_NTPase"/>
</dbReference>
<evidence type="ECO:0000256" key="7">
    <source>
        <dbReference type="ARBA" id="ARBA00023235"/>
    </source>
</evidence>
<dbReference type="Pfam" id="PF13361">
    <property type="entry name" value="UvrD_C"/>
    <property type="match status" value="2"/>
</dbReference>
<dbReference type="CDD" id="cd17932">
    <property type="entry name" value="DEXQc_UvrD"/>
    <property type="match status" value="1"/>
</dbReference>
<evidence type="ECO:0000256" key="3">
    <source>
        <dbReference type="ARBA" id="ARBA00022801"/>
    </source>
</evidence>
<name>C5B538_METEA</name>
<evidence type="ECO:0000256" key="6">
    <source>
        <dbReference type="ARBA" id="ARBA00023125"/>
    </source>
</evidence>
<proteinExistence type="inferred from homology"/>
<dbReference type="SUPFAM" id="SSF52540">
    <property type="entry name" value="P-loop containing nucleoside triphosphate hydrolases"/>
    <property type="match status" value="1"/>
</dbReference>
<reference evidence="16 17" key="1">
    <citation type="journal article" date="2009" name="PLoS ONE">
        <title>Methylobacterium genome sequences: a reference blueprint to investigate microbial metabolism of C1 compounds from natural and industrial sources.</title>
        <authorList>
            <person name="Vuilleumier S."/>
            <person name="Chistoserdova L."/>
            <person name="Lee M.-C."/>
            <person name="Bringel F."/>
            <person name="Lajus A."/>
            <person name="Zhou Y."/>
            <person name="Gourion B."/>
            <person name="Barbe V."/>
            <person name="Chang J."/>
            <person name="Cruveiller S."/>
            <person name="Dossat C."/>
            <person name="Gillett W."/>
            <person name="Gruffaz C."/>
            <person name="Haugen E."/>
            <person name="Hourcade E."/>
            <person name="Levy R."/>
            <person name="Mangenot S."/>
            <person name="Muller E."/>
            <person name="Nadalig T."/>
            <person name="Pagni M."/>
            <person name="Penny C."/>
            <person name="Peyraud R."/>
            <person name="Robinson D.G."/>
            <person name="Roche D."/>
            <person name="Rouy Z."/>
            <person name="Saenampechek C."/>
            <person name="Salvignol G."/>
            <person name="Vallenet D."/>
            <person name="Wu Z."/>
            <person name="Marx C.J."/>
            <person name="Vorholt J.A."/>
            <person name="Olson M.V."/>
            <person name="Kaul R."/>
            <person name="Weissenbach J."/>
            <person name="Medigue C."/>
            <person name="Lidstrom M.E."/>
        </authorList>
    </citation>
    <scope>NUCLEOTIDE SEQUENCE [LARGE SCALE GENOMIC DNA]</scope>
    <source>
        <strain evidence="17">ATCC 14718 / DSM 1338 / JCM 2805 / NCIMB 9133 / AM1</strain>
    </source>
</reference>
<dbReference type="GO" id="GO:0003677">
    <property type="term" value="F:DNA binding"/>
    <property type="evidence" value="ECO:0007669"/>
    <property type="project" value="UniProtKB-KW"/>
</dbReference>
<evidence type="ECO:0000256" key="8">
    <source>
        <dbReference type="ARBA" id="ARBA00034617"/>
    </source>
</evidence>
<evidence type="ECO:0000256" key="10">
    <source>
        <dbReference type="ARBA" id="ARBA00034923"/>
    </source>
</evidence>
<keyword evidence="17" id="KW-1185">Reference proteome</keyword>
<dbReference type="GO" id="GO:0005524">
    <property type="term" value="F:ATP binding"/>
    <property type="evidence" value="ECO:0007669"/>
    <property type="project" value="UniProtKB-UniRule"/>
</dbReference>
<dbReference type="Pfam" id="PF00580">
    <property type="entry name" value="UvrD-helicase"/>
    <property type="match status" value="1"/>
</dbReference>
<keyword evidence="5 12" id="KW-0067">ATP-binding</keyword>
<dbReference type="GO" id="GO:0043138">
    <property type="term" value="F:3'-5' DNA helicase activity"/>
    <property type="evidence" value="ECO:0007669"/>
    <property type="project" value="UniProtKB-EC"/>
</dbReference>
<dbReference type="InterPro" id="IPR000212">
    <property type="entry name" value="DNA_helicase_UvrD/REP"/>
</dbReference>
<evidence type="ECO:0000256" key="13">
    <source>
        <dbReference type="SAM" id="MobiDB-lite"/>
    </source>
</evidence>
<evidence type="ECO:0000256" key="4">
    <source>
        <dbReference type="ARBA" id="ARBA00022806"/>
    </source>
</evidence>
<sequence>MDLISLLRSPLDDLDPEQRAAAAAVSGGHVVIAGAGTGKTRTLTARIAHLVRERGVDPSSIVGTTFTNKAAREIRERVGAVTGDAAAALRLGTFHSLGARILRRHASAAGFQDRSFVVLPQSEAAELLQRIVEEQRLVRAVPLPDCDPALSDEDWERLSAAADGDRRRETAAFVREAARAIARWKSWGLTAPMVADPSRGRRDQGQEAFAATYLAYQRALEARNMADFGDLVLKALVLLEDDPRVSRAEAGSVAHLLVDEAQDANAVQVRFARALAASAESVFAVGDENQNIMAFQGAYPGAMQAIAGPGATLHVLTRNRRCTDEILRPANEVVRWNRGSRRGALVSGRSGPAPQVVAYDSEVAEAHGIAKAAKQLIADGTDPSKIAVLVRSAWVLKPYEEAFLRAKVPFAVVGGRNALDREEAKDVVAFLRLATSPRDDLAFRRIANKPARGLGQAVVEAVVGHVSASGRTFHEACLAVAEAGHLEPRACEGLEILAEGLRLLYARAAGTKPDGLVEIAVTRTGYEEHLDRSEGDRKERRATVAMLRRSARDAEDLTEFLETLALMSDLEFEGLREGARVKISTIHAAKGLEFDEVFLPCWESGVFPNPRAVDEGVRGRPGDPWNGPIGGGVDEERRLAHVALTRARHGVHVSYATARIGFGAFLGAGPSALLAEADLELTAAPNGDLRPAKATRSSRMPAARGRR</sequence>
<feature type="domain" description="UvrD-like helicase ATP-binding" evidence="14">
    <location>
        <begin position="12"/>
        <end position="323"/>
    </location>
</feature>
<dbReference type="OrthoDB" id="9806690at2"/>
<keyword evidence="7" id="KW-0413">Isomerase</keyword>
<evidence type="ECO:0000256" key="11">
    <source>
        <dbReference type="ARBA" id="ARBA00048988"/>
    </source>
</evidence>
<dbReference type="AlphaFoldDB" id="C5B538"/>
<evidence type="ECO:0000313" key="16">
    <source>
        <dbReference type="EMBL" id="ACS43570.1"/>
    </source>
</evidence>
<feature type="binding site" evidence="12">
    <location>
        <begin position="33"/>
        <end position="40"/>
    </location>
    <ligand>
        <name>ATP</name>
        <dbReference type="ChEBI" id="CHEBI:30616"/>
    </ligand>
</feature>
<dbReference type="GO" id="GO:0033202">
    <property type="term" value="C:DNA helicase complex"/>
    <property type="evidence" value="ECO:0007669"/>
    <property type="project" value="TreeGrafter"/>
</dbReference>
<evidence type="ECO:0000256" key="9">
    <source>
        <dbReference type="ARBA" id="ARBA00034808"/>
    </source>
</evidence>